<dbReference type="Proteomes" id="UP001054837">
    <property type="component" value="Unassembled WGS sequence"/>
</dbReference>
<protein>
    <submittedName>
        <fullName evidence="2">Uncharacterized protein</fullName>
    </submittedName>
</protein>
<keyword evidence="3" id="KW-1185">Reference proteome</keyword>
<feature type="region of interest" description="Disordered" evidence="1">
    <location>
        <begin position="64"/>
        <end position="83"/>
    </location>
</feature>
<sequence>MPGSKLDLPWKEMLTIARRDLSICGTSTEKRKFDESAQCSWSNLLSQDEKDVQDSCERSLVETDVENESSFIDQAPPPRKKRKSELFDRALEKVCEINEMDRIGYFMEFAAATVRKFSYEKQNKALDAFYNILSEMNKEM</sequence>
<evidence type="ECO:0000256" key="1">
    <source>
        <dbReference type="SAM" id="MobiDB-lite"/>
    </source>
</evidence>
<evidence type="ECO:0000313" key="2">
    <source>
        <dbReference type="EMBL" id="GIY36724.1"/>
    </source>
</evidence>
<proteinExistence type="predicted"/>
<gene>
    <name evidence="2" type="ORF">CDAR_204991</name>
</gene>
<accession>A0AAV4SRZ8</accession>
<name>A0AAV4SRZ8_9ARAC</name>
<dbReference type="AlphaFoldDB" id="A0AAV4SRZ8"/>
<reference evidence="2 3" key="1">
    <citation type="submission" date="2021-06" db="EMBL/GenBank/DDBJ databases">
        <title>Caerostris darwini draft genome.</title>
        <authorList>
            <person name="Kono N."/>
            <person name="Arakawa K."/>
        </authorList>
    </citation>
    <scope>NUCLEOTIDE SEQUENCE [LARGE SCALE GENOMIC DNA]</scope>
</reference>
<organism evidence="2 3">
    <name type="scientific">Caerostris darwini</name>
    <dbReference type="NCBI Taxonomy" id="1538125"/>
    <lineage>
        <taxon>Eukaryota</taxon>
        <taxon>Metazoa</taxon>
        <taxon>Ecdysozoa</taxon>
        <taxon>Arthropoda</taxon>
        <taxon>Chelicerata</taxon>
        <taxon>Arachnida</taxon>
        <taxon>Araneae</taxon>
        <taxon>Araneomorphae</taxon>
        <taxon>Entelegynae</taxon>
        <taxon>Araneoidea</taxon>
        <taxon>Araneidae</taxon>
        <taxon>Caerostris</taxon>
    </lineage>
</organism>
<evidence type="ECO:0000313" key="3">
    <source>
        <dbReference type="Proteomes" id="UP001054837"/>
    </source>
</evidence>
<comment type="caution">
    <text evidence="2">The sequence shown here is derived from an EMBL/GenBank/DDBJ whole genome shotgun (WGS) entry which is preliminary data.</text>
</comment>
<dbReference type="EMBL" id="BPLQ01008352">
    <property type="protein sequence ID" value="GIY36724.1"/>
    <property type="molecule type" value="Genomic_DNA"/>
</dbReference>